<protein>
    <submittedName>
        <fullName evidence="9">Biopolymer transport protein ExbD</fullName>
    </submittedName>
</protein>
<comment type="subcellular location">
    <subcellularLocation>
        <location evidence="1">Cell membrane</location>
        <topology evidence="1">Single-pass membrane protein</topology>
    </subcellularLocation>
    <subcellularLocation>
        <location evidence="7">Cell membrane</location>
        <topology evidence="7">Single-pass type II membrane protein</topology>
    </subcellularLocation>
</comment>
<sequence length="138" mass="15193">MAFSKSIGDNSDVMSEINMTPLVDVMLVLLIIFMLTVPVLTHAVKVNLPRAANQPEVVKPESINISVTEDGSVYWDEAKLSDAEFKQRLAVAAAKEPQPTMRLRGDRKVQYEYVAKTMAAIQQAGIEKLGFVTEPGTQ</sequence>
<evidence type="ECO:0000256" key="5">
    <source>
        <dbReference type="ARBA" id="ARBA00022989"/>
    </source>
</evidence>
<evidence type="ECO:0000313" key="9">
    <source>
        <dbReference type="EMBL" id="MBB5193252.1"/>
    </source>
</evidence>
<evidence type="ECO:0000256" key="7">
    <source>
        <dbReference type="RuleBase" id="RU003879"/>
    </source>
</evidence>
<evidence type="ECO:0000256" key="2">
    <source>
        <dbReference type="ARBA" id="ARBA00005811"/>
    </source>
</evidence>
<keyword evidence="4 7" id="KW-0812">Transmembrane</keyword>
<dbReference type="GO" id="GO:0022857">
    <property type="term" value="F:transmembrane transporter activity"/>
    <property type="evidence" value="ECO:0007669"/>
    <property type="project" value="InterPro"/>
</dbReference>
<dbReference type="Proteomes" id="UP000543030">
    <property type="component" value="Unassembled WGS sequence"/>
</dbReference>
<dbReference type="Pfam" id="PF02472">
    <property type="entry name" value="ExbD"/>
    <property type="match status" value="1"/>
</dbReference>
<keyword evidence="7" id="KW-0813">Transport</keyword>
<evidence type="ECO:0000256" key="4">
    <source>
        <dbReference type="ARBA" id="ARBA00022692"/>
    </source>
</evidence>
<dbReference type="Gene3D" id="3.30.420.270">
    <property type="match status" value="1"/>
</dbReference>
<evidence type="ECO:0000256" key="6">
    <source>
        <dbReference type="ARBA" id="ARBA00023136"/>
    </source>
</evidence>
<dbReference type="RefSeq" id="WP_184102901.1">
    <property type="nucleotide sequence ID" value="NZ_JACHHN010000010.1"/>
</dbReference>
<dbReference type="GO" id="GO:0005886">
    <property type="term" value="C:plasma membrane"/>
    <property type="evidence" value="ECO:0007669"/>
    <property type="project" value="UniProtKB-SubCell"/>
</dbReference>
<dbReference type="GO" id="GO:0015031">
    <property type="term" value="P:protein transport"/>
    <property type="evidence" value="ECO:0007669"/>
    <property type="project" value="UniProtKB-KW"/>
</dbReference>
<dbReference type="EMBL" id="JACHHN010000010">
    <property type="protein sequence ID" value="MBB5193252.1"/>
    <property type="molecule type" value="Genomic_DNA"/>
</dbReference>
<comment type="caution">
    <text evidence="9">The sequence shown here is derived from an EMBL/GenBank/DDBJ whole genome shotgun (WGS) entry which is preliminary data.</text>
</comment>
<reference evidence="9 10" key="1">
    <citation type="submission" date="2020-08" db="EMBL/GenBank/DDBJ databases">
        <title>Genomic Encyclopedia of Type Strains, Phase IV (KMG-IV): sequencing the most valuable type-strain genomes for metagenomic binning, comparative biology and taxonomic classification.</title>
        <authorList>
            <person name="Goeker M."/>
        </authorList>
    </citation>
    <scope>NUCLEOTIDE SEQUENCE [LARGE SCALE GENOMIC DNA]</scope>
    <source>
        <strain evidence="9 10">DSM 18233</strain>
    </source>
</reference>
<dbReference type="AlphaFoldDB" id="A0A840RM34"/>
<evidence type="ECO:0000256" key="8">
    <source>
        <dbReference type="SAM" id="Phobius"/>
    </source>
</evidence>
<dbReference type="InterPro" id="IPR003400">
    <property type="entry name" value="ExbD"/>
</dbReference>
<organism evidence="9 10">
    <name type="scientific">Silvimonas terrae</name>
    <dbReference type="NCBI Taxonomy" id="300266"/>
    <lineage>
        <taxon>Bacteria</taxon>
        <taxon>Pseudomonadati</taxon>
        <taxon>Pseudomonadota</taxon>
        <taxon>Betaproteobacteria</taxon>
        <taxon>Neisseriales</taxon>
        <taxon>Chitinibacteraceae</taxon>
        <taxon>Silvimonas</taxon>
    </lineage>
</organism>
<evidence type="ECO:0000256" key="3">
    <source>
        <dbReference type="ARBA" id="ARBA00022475"/>
    </source>
</evidence>
<feature type="transmembrane region" description="Helical" evidence="8">
    <location>
        <begin position="20"/>
        <end position="40"/>
    </location>
</feature>
<keyword evidence="6 8" id="KW-0472">Membrane</keyword>
<keyword evidence="3" id="KW-1003">Cell membrane</keyword>
<name>A0A840RM34_9NEIS</name>
<comment type="similarity">
    <text evidence="2 7">Belongs to the ExbD/TolR family.</text>
</comment>
<proteinExistence type="inferred from homology"/>
<evidence type="ECO:0000256" key="1">
    <source>
        <dbReference type="ARBA" id="ARBA00004162"/>
    </source>
</evidence>
<keyword evidence="10" id="KW-1185">Reference proteome</keyword>
<keyword evidence="7" id="KW-0653">Protein transport</keyword>
<dbReference type="PANTHER" id="PTHR30558">
    <property type="entry name" value="EXBD MEMBRANE COMPONENT OF PMF-DRIVEN MACROMOLECULE IMPORT SYSTEM"/>
    <property type="match status" value="1"/>
</dbReference>
<accession>A0A840RM34</accession>
<dbReference type="PANTHER" id="PTHR30558:SF7">
    <property type="entry name" value="TOL-PAL SYSTEM PROTEIN TOLR"/>
    <property type="match status" value="1"/>
</dbReference>
<keyword evidence="5 8" id="KW-1133">Transmembrane helix</keyword>
<gene>
    <name evidence="9" type="ORF">HNQ50_004006</name>
</gene>
<evidence type="ECO:0000313" key="10">
    <source>
        <dbReference type="Proteomes" id="UP000543030"/>
    </source>
</evidence>